<organism evidence="1 2">
    <name type="scientific">Chryseobacterium wanjuense</name>
    <dbReference type="NCBI Taxonomy" id="356305"/>
    <lineage>
        <taxon>Bacteria</taxon>
        <taxon>Pseudomonadati</taxon>
        <taxon>Bacteroidota</taxon>
        <taxon>Flavobacteriia</taxon>
        <taxon>Flavobacteriales</taxon>
        <taxon>Weeksellaceae</taxon>
        <taxon>Chryseobacterium group</taxon>
        <taxon>Chryseobacterium</taxon>
    </lineage>
</organism>
<dbReference type="AlphaFoldDB" id="A0A1I0RK03"/>
<accession>A0A1I0RK03</accession>
<dbReference type="STRING" id="356305.SAMN05421841_2777"/>
<dbReference type="Proteomes" id="UP000199469">
    <property type="component" value="Unassembled WGS sequence"/>
</dbReference>
<keyword evidence="2" id="KW-1185">Reference proteome</keyword>
<proteinExistence type="predicted"/>
<dbReference type="EMBL" id="FOIU01000002">
    <property type="protein sequence ID" value="SEW41118.1"/>
    <property type="molecule type" value="Genomic_DNA"/>
</dbReference>
<reference evidence="2" key="1">
    <citation type="submission" date="2016-10" db="EMBL/GenBank/DDBJ databases">
        <authorList>
            <person name="Varghese N."/>
            <person name="Submissions S."/>
        </authorList>
    </citation>
    <scope>NUCLEOTIDE SEQUENCE [LARGE SCALE GENOMIC DNA]</scope>
    <source>
        <strain evidence="2">DSM 17724</strain>
    </source>
</reference>
<evidence type="ECO:0000313" key="2">
    <source>
        <dbReference type="Proteomes" id="UP000199469"/>
    </source>
</evidence>
<sequence>MKLYFMLREANLFAFATDVNNIFALENLNKEY</sequence>
<protein>
    <submittedName>
        <fullName evidence="1">Uncharacterized protein</fullName>
    </submittedName>
</protein>
<gene>
    <name evidence="1" type="ORF">SAMN05421841_2777</name>
</gene>
<name>A0A1I0RK03_9FLAO</name>
<evidence type="ECO:0000313" key="1">
    <source>
        <dbReference type="EMBL" id="SEW41118.1"/>
    </source>
</evidence>